<gene>
    <name evidence="3" type="primary">Necator_chrI.g2911</name>
    <name evidence="3" type="ORF">RB195_006782</name>
</gene>
<sequence>MKRMTTGPKKVCRYKIRIGKEMEELNSLSFERLQCVSDFCNLAVLLEKNLVSARSAMSKARTLRGVVLSNVFNIDIQTLEATTRIDCDGDRFVLLDHSQSKQSGVEKKEEIRHRKASKSTQQSETTESKVKTDGFQVFRPFGILEPLPAKEARKYAHDALQVVCELASIQRRIMKIDARIMVIKEQLRHHDQICRRIQRILEVRL</sequence>
<dbReference type="EMBL" id="JAVFWL010000001">
    <property type="protein sequence ID" value="KAK6729938.1"/>
    <property type="molecule type" value="Genomic_DNA"/>
</dbReference>
<reference evidence="3 4" key="1">
    <citation type="submission" date="2023-08" db="EMBL/GenBank/DDBJ databases">
        <title>A Necator americanus chromosomal reference genome.</title>
        <authorList>
            <person name="Ilik V."/>
            <person name="Petrzelkova K.J."/>
            <person name="Pardy F."/>
            <person name="Fuh T."/>
            <person name="Niatou-Singa F.S."/>
            <person name="Gouil Q."/>
            <person name="Baker L."/>
            <person name="Ritchie M.E."/>
            <person name="Jex A.R."/>
            <person name="Gazzola D."/>
            <person name="Li H."/>
            <person name="Toshio Fujiwara R."/>
            <person name="Zhan B."/>
            <person name="Aroian R.V."/>
            <person name="Pafco B."/>
            <person name="Schwarz E.M."/>
        </authorList>
    </citation>
    <scope>NUCLEOTIDE SEQUENCE [LARGE SCALE GENOMIC DNA]</scope>
    <source>
        <strain evidence="3 4">Aroian</strain>
        <tissue evidence="3">Whole animal</tissue>
    </source>
</reference>
<organism evidence="3 4">
    <name type="scientific">Necator americanus</name>
    <name type="common">Human hookworm</name>
    <dbReference type="NCBI Taxonomy" id="51031"/>
    <lineage>
        <taxon>Eukaryota</taxon>
        <taxon>Metazoa</taxon>
        <taxon>Ecdysozoa</taxon>
        <taxon>Nematoda</taxon>
        <taxon>Chromadorea</taxon>
        <taxon>Rhabditida</taxon>
        <taxon>Rhabditina</taxon>
        <taxon>Rhabditomorpha</taxon>
        <taxon>Strongyloidea</taxon>
        <taxon>Ancylostomatidae</taxon>
        <taxon>Bunostominae</taxon>
        <taxon>Necator</taxon>
    </lineage>
</organism>
<accession>A0ABR1BX08</accession>
<dbReference type="Proteomes" id="UP001303046">
    <property type="component" value="Unassembled WGS sequence"/>
</dbReference>
<comment type="caution">
    <text evidence="3">The sequence shown here is derived from an EMBL/GenBank/DDBJ whole genome shotgun (WGS) entry which is preliminary data.</text>
</comment>
<evidence type="ECO:0000256" key="1">
    <source>
        <dbReference type="ARBA" id="ARBA00093634"/>
    </source>
</evidence>
<evidence type="ECO:0000313" key="3">
    <source>
        <dbReference type="EMBL" id="KAK6729938.1"/>
    </source>
</evidence>
<dbReference type="InterPro" id="IPR040357">
    <property type="entry name" value="Vma22/CCDC115"/>
</dbReference>
<keyword evidence="4" id="KW-1185">Reference proteome</keyword>
<protein>
    <recommendedName>
        <fullName evidence="1">Vacuolar ATPase assembly protein VMA22</fullName>
    </recommendedName>
</protein>
<dbReference type="PANTHER" id="PTHR31996">
    <property type="entry name" value="COILED-COIL DOMAIN-CONTAINING PROTEIN 115"/>
    <property type="match status" value="1"/>
</dbReference>
<evidence type="ECO:0000256" key="2">
    <source>
        <dbReference type="SAM" id="MobiDB-lite"/>
    </source>
</evidence>
<feature type="region of interest" description="Disordered" evidence="2">
    <location>
        <begin position="104"/>
        <end position="129"/>
    </location>
</feature>
<name>A0ABR1BX08_NECAM</name>
<proteinExistence type="predicted"/>
<evidence type="ECO:0000313" key="4">
    <source>
        <dbReference type="Proteomes" id="UP001303046"/>
    </source>
</evidence>
<dbReference type="PANTHER" id="PTHR31996:SF2">
    <property type="entry name" value="COILED-COIL DOMAIN-CONTAINING PROTEIN 115"/>
    <property type="match status" value="1"/>
</dbReference>